<name>A0A6J4PME1_9ACTN</name>
<feature type="non-terminal residue" evidence="2">
    <location>
        <position position="252"/>
    </location>
</feature>
<feature type="non-terminal residue" evidence="2">
    <location>
        <position position="1"/>
    </location>
</feature>
<feature type="compositionally biased region" description="Basic and acidic residues" evidence="1">
    <location>
        <begin position="110"/>
        <end position="120"/>
    </location>
</feature>
<accession>A0A6J4PME1</accession>
<protein>
    <submittedName>
        <fullName evidence="2">Sodium/calcium exchanger membrane region</fullName>
    </submittedName>
</protein>
<evidence type="ECO:0000256" key="1">
    <source>
        <dbReference type="SAM" id="MobiDB-lite"/>
    </source>
</evidence>
<gene>
    <name evidence="2" type="ORF">AVDCRST_MAG82-1356</name>
</gene>
<sequence length="252" mass="27136">GHDYRVGSLHRWDPRRGRPLHELHRNAGRSDEPRAGGGGQRARGGRHRAPGDHDPHSRHPWCLDPRRRSRRERRDRRGRYSGSSVPPGDARGGRRRCGGHSLQGAPGDGDGAKHRQEDRQAGYGVLLPLLRTGRRGRRREQFLRGAVLRNGGRGGGADRGVRGPHRANGDRRWRGSGGGAGRSHPLARVPFRGGADLGCGGAGSRVARGDGAGGTLLRRGCADRLGDYRDTCRFDRAGVGAPGYGAAGEVQL</sequence>
<dbReference type="EMBL" id="CADCVA010000189">
    <property type="protein sequence ID" value="CAA9419949.1"/>
    <property type="molecule type" value="Genomic_DNA"/>
</dbReference>
<feature type="compositionally biased region" description="Basic and acidic residues" evidence="1">
    <location>
        <begin position="1"/>
        <end position="34"/>
    </location>
</feature>
<proteinExistence type="predicted"/>
<evidence type="ECO:0000313" key="2">
    <source>
        <dbReference type="EMBL" id="CAA9419949.1"/>
    </source>
</evidence>
<feature type="region of interest" description="Disordered" evidence="1">
    <location>
        <begin position="1"/>
        <end position="120"/>
    </location>
</feature>
<dbReference type="AlphaFoldDB" id="A0A6J4PME1"/>
<organism evidence="2">
    <name type="scientific">uncultured Rubrobacteraceae bacterium</name>
    <dbReference type="NCBI Taxonomy" id="349277"/>
    <lineage>
        <taxon>Bacteria</taxon>
        <taxon>Bacillati</taxon>
        <taxon>Actinomycetota</taxon>
        <taxon>Rubrobacteria</taxon>
        <taxon>Rubrobacterales</taxon>
        <taxon>Rubrobacteraceae</taxon>
        <taxon>environmental samples</taxon>
    </lineage>
</organism>
<feature type="region of interest" description="Disordered" evidence="1">
    <location>
        <begin position="147"/>
        <end position="185"/>
    </location>
</feature>
<feature type="compositionally biased region" description="Basic residues" evidence="1">
    <location>
        <begin position="67"/>
        <end position="79"/>
    </location>
</feature>
<reference evidence="2" key="1">
    <citation type="submission" date="2020-02" db="EMBL/GenBank/DDBJ databases">
        <authorList>
            <person name="Meier V. D."/>
        </authorList>
    </citation>
    <scope>NUCLEOTIDE SEQUENCE</scope>
    <source>
        <strain evidence="2">AVDCRST_MAG82</strain>
    </source>
</reference>